<name>A0A1M2VNY0_TRAPU</name>
<evidence type="ECO:0000313" key="3">
    <source>
        <dbReference type="Proteomes" id="UP000184267"/>
    </source>
</evidence>
<dbReference type="Proteomes" id="UP000184267">
    <property type="component" value="Unassembled WGS sequence"/>
</dbReference>
<dbReference type="EMBL" id="MNAD01000951">
    <property type="protein sequence ID" value="OJT09305.1"/>
    <property type="molecule type" value="Genomic_DNA"/>
</dbReference>
<evidence type="ECO:0000256" key="1">
    <source>
        <dbReference type="SAM" id="Phobius"/>
    </source>
</evidence>
<accession>A0A1M2VNY0</accession>
<sequence>MPSSFDTTSFVFSIISFVSLRTLVAFVASRLPPGRLQAVKTELAEMHELLEHLECERYPNGAEVLHQFQSRLQQ</sequence>
<comment type="caution">
    <text evidence="2">The sequence shown here is derived from an EMBL/GenBank/DDBJ whole genome shotgun (WGS) entry which is preliminary data.</text>
</comment>
<keyword evidence="1" id="KW-1133">Transmembrane helix</keyword>
<evidence type="ECO:0000313" key="2">
    <source>
        <dbReference type="EMBL" id="OJT09305.1"/>
    </source>
</evidence>
<organism evidence="2 3">
    <name type="scientific">Trametes pubescens</name>
    <name type="common">White-rot fungus</name>
    <dbReference type="NCBI Taxonomy" id="154538"/>
    <lineage>
        <taxon>Eukaryota</taxon>
        <taxon>Fungi</taxon>
        <taxon>Dikarya</taxon>
        <taxon>Basidiomycota</taxon>
        <taxon>Agaricomycotina</taxon>
        <taxon>Agaricomycetes</taxon>
        <taxon>Polyporales</taxon>
        <taxon>Polyporaceae</taxon>
        <taxon>Trametes</taxon>
    </lineage>
</organism>
<keyword evidence="3" id="KW-1185">Reference proteome</keyword>
<proteinExistence type="predicted"/>
<reference evidence="2 3" key="1">
    <citation type="submission" date="2016-10" db="EMBL/GenBank/DDBJ databases">
        <title>Genome sequence of the basidiomycete white-rot fungus Trametes pubescens.</title>
        <authorList>
            <person name="Makela M.R."/>
            <person name="Granchi Z."/>
            <person name="Peng M."/>
            <person name="De Vries R.P."/>
            <person name="Grigoriev I."/>
            <person name="Riley R."/>
            <person name="Hilden K."/>
        </authorList>
    </citation>
    <scope>NUCLEOTIDE SEQUENCE [LARGE SCALE GENOMIC DNA]</scope>
    <source>
        <strain evidence="2 3">FBCC735</strain>
    </source>
</reference>
<dbReference type="AlphaFoldDB" id="A0A1M2VNY0"/>
<keyword evidence="1" id="KW-0812">Transmembrane</keyword>
<feature type="transmembrane region" description="Helical" evidence="1">
    <location>
        <begin position="12"/>
        <end position="31"/>
    </location>
</feature>
<keyword evidence="1" id="KW-0472">Membrane</keyword>
<gene>
    <name evidence="2" type="ORF">TRAPUB_14244</name>
</gene>
<protein>
    <submittedName>
        <fullName evidence="2">Uncharacterized protein</fullName>
    </submittedName>
</protein>